<feature type="compositionally biased region" description="Acidic residues" evidence="1">
    <location>
        <begin position="698"/>
        <end position="707"/>
    </location>
</feature>
<accession>A0A2B4RPR4</accession>
<feature type="compositionally biased region" description="Basic and acidic residues" evidence="1">
    <location>
        <begin position="801"/>
        <end position="816"/>
    </location>
</feature>
<evidence type="ECO:0000313" key="2">
    <source>
        <dbReference type="EMBL" id="PFX19601.1"/>
    </source>
</evidence>
<feature type="compositionally biased region" description="Polar residues" evidence="1">
    <location>
        <begin position="739"/>
        <end position="748"/>
    </location>
</feature>
<keyword evidence="3" id="KW-1185">Reference proteome</keyword>
<sequence>MNKNRREADSSSSSRSMGNFVGRARSNNKVVIEDDDDDEIEEINTQEVAKTVRSDGSSRSRTRRQRPEAEVQPELSLRTGGSSEQNNDWDDDELQQVLIMSRIEAAEQEERRKMWKDVMNNIQGEIKPLKSDRQKTPVKESSKRTTGSEEDQRGRAESPDLFSTPPEGKENLDKIMVPKNADNDTDHPSSPPLPVTVRSNDTNPKDDSGKELSSHPAGSSSRQDKMDVRRKLKLRRTKRDESGLPNLTEKISDDDFTLKEVKGNDTESYRGKSKSEDGNNAGEKRKLELNDDDDDNTDDDEPILVLKKKDLPKRQKLISVVYDSDSDESQAVNKKGCKRSPDGIDDPSPKRMASSALTVRLSRQYKNVQYRPTTLKDAMKANLYFAPPGVNIPAYTRIIIRMFEKYRRQLHKAQSRVKTLIPWGSPVVAGSRQGDTLEPLSAKTTTSVGTRGSAFVRGSLRGETSPGIRNYSDSETSERRRTLRSSSTTVQQPTSFSTSSKSTSTATAPPFRIESDSDGDDGFRESYLDQLCTPNKNSSAKKTLKSSVRSGKISDFVETLKTREASLNGKSFLKKPTLSKGGVYCNASHSTDPKEESRKPADVEIRDSEMSIHLDSDELQSNAMGSSPQKGKKEKEILDNSTKPKGEADVESSASKTDILPDGGEVEGNVCLMETEQESQGDIIRPARQRALLRPFIEDDSTEDENDGSQPIFSVRFPGSETGVDCERPTTTEKEGTRTAATKISKQKGNVGDHLASQTLSLPSESQAMLSRSILEKMEKENDELMPSEALCDPEVTSSKLNREPEAVGEREDKEVSLTATSSLVKQTEESFVEEDHRLEVTENQRAKQKRSEAADRAAAAAENRLKTTKTRRGLLEACSSSSQDHFEVNQPDQITEEAVLESTVECPLCFEHFNTKEIEAHASDCQGSPSQAQFGSQTNRKESDSRSKPGPSFRSVPAGGVNTVYRTLSGERGELKDLRVVLQRSPLARQILQQKDTPTSDSGKRNLDFETRSAASGSPNQHSSSRSFDRGPRKPSRNTKGASRAESESNENGYGKNERDGSPSVHNWLETSSPEKEKPAWTFPGDYIPLNTTKEREKENESDRSKEQEHRQTSCRTEEVASDSDSSVSSDICDDSLMMQYGAQRSSARGKESGITRTEGNDENDIALAMLGGRRKKRPLSLSKSSKAKKSRQPRDSGSEEGDEFHVVCELCNKKIPKELYLQHVDEELEARKRTSIPQSKVEVVCVKDKIPTRSKDVGRRFGAKEHREIEKPSRTAATEDTDELEVDWDEVSDSPIKCFQFTENSNSVVDFENQFEHLKESKNNKRQTKYGQREPDYGRPSYRGGRKSSGNRGNYRRSSNRGYGRGKKNKKYRGSRGRK</sequence>
<feature type="region of interest" description="Disordered" evidence="1">
    <location>
        <begin position="990"/>
        <end position="1205"/>
    </location>
</feature>
<feature type="compositionally biased region" description="Basic and acidic residues" evidence="1">
    <location>
        <begin position="631"/>
        <end position="648"/>
    </location>
</feature>
<feature type="compositionally biased region" description="Basic and acidic residues" evidence="1">
    <location>
        <begin position="127"/>
        <end position="158"/>
    </location>
</feature>
<dbReference type="PANTHER" id="PTHR15932">
    <property type="entry name" value="UBIQUITIN INTERACTION MOTIF-CONTAINING PROTEIN 1"/>
    <property type="match status" value="1"/>
</dbReference>
<feature type="compositionally biased region" description="Basic and acidic residues" evidence="1">
    <location>
        <begin position="1194"/>
        <end position="1205"/>
    </location>
</feature>
<feature type="compositionally biased region" description="Basic and acidic residues" evidence="1">
    <location>
        <begin position="1094"/>
        <end position="1120"/>
    </location>
</feature>
<comment type="caution">
    <text evidence="2">The sequence shown here is derived from an EMBL/GenBank/DDBJ whole genome shotgun (WGS) entry which is preliminary data.</text>
</comment>
<feature type="compositionally biased region" description="Basic and acidic residues" evidence="1">
    <location>
        <begin position="1003"/>
        <end position="1012"/>
    </location>
</feature>
<feature type="compositionally biased region" description="Basic residues" evidence="1">
    <location>
        <begin position="1356"/>
        <end position="1381"/>
    </location>
</feature>
<feature type="compositionally biased region" description="Basic and acidic residues" evidence="1">
    <location>
        <begin position="250"/>
        <end position="289"/>
    </location>
</feature>
<feature type="region of interest" description="Disordered" evidence="1">
    <location>
        <begin position="322"/>
        <end position="351"/>
    </location>
</feature>
<dbReference type="Proteomes" id="UP000225706">
    <property type="component" value="Unassembled WGS sequence"/>
</dbReference>
<feature type="compositionally biased region" description="Polar residues" evidence="1">
    <location>
        <begin position="619"/>
        <end position="629"/>
    </location>
</feature>
<dbReference type="GO" id="GO:0045739">
    <property type="term" value="P:positive regulation of DNA repair"/>
    <property type="evidence" value="ECO:0007669"/>
    <property type="project" value="TreeGrafter"/>
</dbReference>
<gene>
    <name evidence="2" type="ORF">AWC38_SpisGene15979</name>
</gene>
<feature type="compositionally biased region" description="Polar residues" evidence="1">
    <location>
        <begin position="756"/>
        <end position="770"/>
    </location>
</feature>
<feature type="compositionally biased region" description="Polar residues" evidence="1">
    <location>
        <begin position="1014"/>
        <end position="1027"/>
    </location>
</feature>
<feature type="region of interest" description="Disordered" evidence="1">
    <location>
        <begin position="1"/>
        <end position="92"/>
    </location>
</feature>
<proteinExistence type="predicted"/>
<dbReference type="InterPro" id="IPR038868">
    <property type="entry name" value="RAP80"/>
</dbReference>
<dbReference type="GO" id="GO:0070531">
    <property type="term" value="C:BRCA1-A complex"/>
    <property type="evidence" value="ECO:0007669"/>
    <property type="project" value="InterPro"/>
</dbReference>
<dbReference type="EMBL" id="LSMT01000352">
    <property type="protein sequence ID" value="PFX19601.1"/>
    <property type="molecule type" value="Genomic_DNA"/>
</dbReference>
<feature type="compositionally biased region" description="Basic and acidic residues" evidence="1">
    <location>
        <begin position="834"/>
        <end position="856"/>
    </location>
</feature>
<name>A0A2B4RPR4_STYPI</name>
<feature type="compositionally biased region" description="Acidic residues" evidence="1">
    <location>
        <begin position="33"/>
        <end position="44"/>
    </location>
</feature>
<feature type="region of interest" description="Disordered" evidence="1">
    <location>
        <begin position="923"/>
        <end position="965"/>
    </location>
</feature>
<feature type="compositionally biased region" description="Low complexity" evidence="1">
    <location>
        <begin position="484"/>
        <end position="511"/>
    </location>
</feature>
<dbReference type="GO" id="GO:0006302">
    <property type="term" value="P:double-strand break repair"/>
    <property type="evidence" value="ECO:0007669"/>
    <property type="project" value="InterPro"/>
</dbReference>
<feature type="compositionally biased region" description="Basic and acidic residues" evidence="1">
    <location>
        <begin position="203"/>
        <end position="213"/>
    </location>
</feature>
<feature type="compositionally biased region" description="Basic and acidic residues" evidence="1">
    <location>
        <begin position="725"/>
        <end position="737"/>
    </location>
</feature>
<feature type="region of interest" description="Disordered" evidence="1">
    <location>
        <begin position="123"/>
        <end position="301"/>
    </location>
</feature>
<dbReference type="GO" id="GO:0070530">
    <property type="term" value="F:K63-linked polyubiquitin modification-dependent protein binding"/>
    <property type="evidence" value="ECO:0007669"/>
    <property type="project" value="InterPro"/>
</dbReference>
<feature type="region of interest" description="Disordered" evidence="1">
    <location>
        <begin position="1258"/>
        <end position="1287"/>
    </location>
</feature>
<feature type="region of interest" description="Disordered" evidence="1">
    <location>
        <begin position="582"/>
        <end position="666"/>
    </location>
</feature>
<protein>
    <submittedName>
        <fullName evidence="2">Uncharacterized protein</fullName>
    </submittedName>
</protein>
<feature type="region of interest" description="Disordered" evidence="1">
    <location>
        <begin position="429"/>
        <end position="525"/>
    </location>
</feature>
<feature type="compositionally biased region" description="Basic and acidic residues" evidence="1">
    <location>
        <begin position="1258"/>
        <end position="1275"/>
    </location>
</feature>
<reference evidence="3" key="1">
    <citation type="journal article" date="2017" name="bioRxiv">
        <title>Comparative analysis of the genomes of Stylophora pistillata and Acropora digitifera provides evidence for extensive differences between species of corals.</title>
        <authorList>
            <person name="Voolstra C.R."/>
            <person name="Li Y."/>
            <person name="Liew Y.J."/>
            <person name="Baumgarten S."/>
            <person name="Zoccola D."/>
            <person name="Flot J.-F."/>
            <person name="Tambutte S."/>
            <person name="Allemand D."/>
            <person name="Aranda M."/>
        </authorList>
    </citation>
    <scope>NUCLEOTIDE SEQUENCE [LARGE SCALE GENOMIC DNA]</scope>
</reference>
<organism evidence="2 3">
    <name type="scientific">Stylophora pistillata</name>
    <name type="common">Smooth cauliflower coral</name>
    <dbReference type="NCBI Taxonomy" id="50429"/>
    <lineage>
        <taxon>Eukaryota</taxon>
        <taxon>Metazoa</taxon>
        <taxon>Cnidaria</taxon>
        <taxon>Anthozoa</taxon>
        <taxon>Hexacorallia</taxon>
        <taxon>Scleractinia</taxon>
        <taxon>Astrocoeniina</taxon>
        <taxon>Pocilloporidae</taxon>
        <taxon>Stylophora</taxon>
    </lineage>
</organism>
<feature type="region of interest" description="Disordered" evidence="1">
    <location>
        <begin position="698"/>
        <end position="869"/>
    </location>
</feature>
<dbReference type="PANTHER" id="PTHR15932:SF2">
    <property type="entry name" value="BRCA1-A COMPLEX SUBUNIT RAP80"/>
    <property type="match status" value="1"/>
</dbReference>
<feature type="compositionally biased region" description="Basic and acidic residues" evidence="1">
    <location>
        <begin position="591"/>
        <end position="616"/>
    </location>
</feature>
<feature type="compositionally biased region" description="Acidic residues" evidence="1">
    <location>
        <begin position="290"/>
        <end position="301"/>
    </location>
</feature>
<dbReference type="OrthoDB" id="5979770at2759"/>
<feature type="compositionally biased region" description="Polar residues" evidence="1">
    <location>
        <begin position="926"/>
        <end position="939"/>
    </location>
</feature>
<evidence type="ECO:0000313" key="3">
    <source>
        <dbReference type="Proteomes" id="UP000225706"/>
    </source>
</evidence>
<feature type="region of interest" description="Disordered" evidence="1">
    <location>
        <begin position="1320"/>
        <end position="1381"/>
    </location>
</feature>
<feature type="compositionally biased region" description="Polar residues" evidence="1">
    <location>
        <begin position="992"/>
        <end position="1002"/>
    </location>
</feature>
<evidence type="ECO:0000256" key="1">
    <source>
        <dbReference type="SAM" id="MobiDB-lite"/>
    </source>
</evidence>
<dbReference type="GO" id="GO:0042393">
    <property type="term" value="F:histone binding"/>
    <property type="evidence" value="ECO:0007669"/>
    <property type="project" value="TreeGrafter"/>
</dbReference>